<dbReference type="NCBIfam" id="TIGR00430">
    <property type="entry name" value="Q_tRNA_tgt"/>
    <property type="match status" value="1"/>
</dbReference>
<keyword evidence="6" id="KW-0963">Cytoplasm</keyword>
<comment type="caution">
    <text evidence="8">The sequence shown here is derived from an EMBL/GenBank/DDBJ whole genome shotgun (WGS) entry which is preliminary data.</text>
</comment>
<comment type="catalytic activity">
    <reaction evidence="6">
        <text>guanosine(34) in tRNA + queuine = queuosine(34) in tRNA + guanine</text>
        <dbReference type="Rhea" id="RHEA:16633"/>
        <dbReference type="Rhea" id="RHEA-COMP:10341"/>
        <dbReference type="Rhea" id="RHEA-COMP:18571"/>
        <dbReference type="ChEBI" id="CHEBI:16235"/>
        <dbReference type="ChEBI" id="CHEBI:17433"/>
        <dbReference type="ChEBI" id="CHEBI:74269"/>
        <dbReference type="ChEBI" id="CHEBI:194431"/>
        <dbReference type="EC" id="2.4.2.64"/>
    </reaction>
</comment>
<name>A0AAN8PG55_POLSC</name>
<evidence type="ECO:0000256" key="2">
    <source>
        <dbReference type="ARBA" id="ARBA00022679"/>
    </source>
</evidence>
<evidence type="ECO:0000313" key="8">
    <source>
        <dbReference type="EMBL" id="KAK6622748.1"/>
    </source>
</evidence>
<dbReference type="GO" id="GO:0005829">
    <property type="term" value="C:cytosol"/>
    <property type="evidence" value="ECO:0007669"/>
    <property type="project" value="TreeGrafter"/>
</dbReference>
<dbReference type="SUPFAM" id="SSF51713">
    <property type="entry name" value="tRNA-guanine transglycosylase"/>
    <property type="match status" value="1"/>
</dbReference>
<feature type="binding site" evidence="6">
    <location>
        <position position="193"/>
    </location>
    <ligand>
        <name>substrate</name>
    </ligand>
</feature>
<dbReference type="InterPro" id="IPR002616">
    <property type="entry name" value="tRNA_ribo_trans-like"/>
</dbReference>
<evidence type="ECO:0000313" key="9">
    <source>
        <dbReference type="Proteomes" id="UP001372834"/>
    </source>
</evidence>
<dbReference type="GO" id="GO:0006400">
    <property type="term" value="P:tRNA modification"/>
    <property type="evidence" value="ECO:0007669"/>
    <property type="project" value="InterPro"/>
</dbReference>
<evidence type="ECO:0000259" key="7">
    <source>
        <dbReference type="Pfam" id="PF01702"/>
    </source>
</evidence>
<feature type="region of interest" description="RNA binding" evidence="6">
    <location>
        <begin position="251"/>
        <end position="257"/>
    </location>
</feature>
<dbReference type="PANTHER" id="PTHR43530">
    <property type="entry name" value="QUEUINE TRNA-RIBOSYLTRANSFERASE CATALYTIC SUBUNIT 1"/>
    <property type="match status" value="1"/>
</dbReference>
<evidence type="ECO:0000256" key="4">
    <source>
        <dbReference type="ARBA" id="ARBA00022723"/>
    </source>
</evidence>
<gene>
    <name evidence="8" type="ORF">RUM43_008591</name>
</gene>
<feature type="domain" description="tRNA-guanine(15) transglycosylase-like" evidence="7">
    <location>
        <begin position="17"/>
        <end position="368"/>
    </location>
</feature>
<dbReference type="InterPro" id="IPR004803">
    <property type="entry name" value="TGT"/>
</dbReference>
<dbReference type="PANTHER" id="PTHR43530:SF1">
    <property type="entry name" value="QUEUINE TRNA-RIBOSYLTRANSFERASE CATALYTIC SUBUNIT 1"/>
    <property type="match status" value="1"/>
</dbReference>
<dbReference type="EMBL" id="JAWJWE010000038">
    <property type="protein sequence ID" value="KAK6622748.1"/>
    <property type="molecule type" value="Genomic_DNA"/>
</dbReference>
<dbReference type="GO" id="GO:0008479">
    <property type="term" value="F:tRNA-guanosine(34) queuine transglycosylase activity"/>
    <property type="evidence" value="ECO:0007669"/>
    <property type="project" value="UniProtKB-UniRule"/>
</dbReference>
<keyword evidence="4 6" id="KW-0479">Metal-binding</keyword>
<evidence type="ECO:0000256" key="5">
    <source>
        <dbReference type="ARBA" id="ARBA00022833"/>
    </source>
</evidence>
<evidence type="ECO:0000256" key="3">
    <source>
        <dbReference type="ARBA" id="ARBA00022694"/>
    </source>
</evidence>
<feature type="binding site" evidence="6">
    <location>
        <position position="308"/>
    </location>
    <ligand>
        <name>Zn(2+)</name>
        <dbReference type="ChEBI" id="CHEBI:29105"/>
    </ligand>
</feature>
<proteinExistence type="inferred from homology"/>
<keyword evidence="3 6" id="KW-0819">tRNA processing</keyword>
<feature type="active site" description="Proton acceptor" evidence="6">
    <location>
        <position position="96"/>
    </location>
</feature>
<feature type="binding site" evidence="6">
    <location>
        <position position="338"/>
    </location>
    <ligand>
        <name>Zn(2+)</name>
        <dbReference type="ChEBI" id="CHEBI:29105"/>
    </ligand>
</feature>
<evidence type="ECO:0000256" key="6">
    <source>
        <dbReference type="HAMAP-Rule" id="MF_03218"/>
    </source>
</evidence>
<dbReference type="NCBIfam" id="TIGR00449">
    <property type="entry name" value="tgt_general"/>
    <property type="match status" value="1"/>
</dbReference>
<dbReference type="HAMAP" id="MF_00168">
    <property type="entry name" value="Q_tRNA_Tgt"/>
    <property type="match status" value="1"/>
</dbReference>
<dbReference type="EC" id="2.4.2.64" evidence="6"/>
<evidence type="ECO:0000256" key="1">
    <source>
        <dbReference type="ARBA" id="ARBA00022676"/>
    </source>
</evidence>
<sequence length="402" mass="45331">MKKPPLTFEIIAECKTTKARAAIMSLPHTTVNTPVFMPVGTQGTVKGILPEQLETLNCKIILGNTYHLGTRPGREVVRKAGGLHKFMGWKNALLTDSGGFQMVSLLKLAEIMEEGVKFKSPYEDSECMLTPEQSILIQNDLGADIAMQLDDVVSSKVSGPRVEEAMYRTTRWLDRCLKAHTRPDDQNIFPIVQGGLNAELRKKSASLQTERKVYGFAVGGLSGGESKNDFWKMVHLSTDYLPKEKPRYLMGVGYAEDMLVCIALGIDMFDCVYPTRTARFGNALTFKGHINLKKSQYENDFKPIEEDCDCITCQRYTRAYLNSIVAYETVGCHLISIHNVAFQMRFMNMVRESIKNNRFPEFVKNFMTINYPDKNFPDWIIDALQSVNINLLEKESATASNC</sequence>
<feature type="binding site" evidence="6">
    <location>
        <position position="313"/>
    </location>
    <ligand>
        <name>Zn(2+)</name>
        <dbReference type="ChEBI" id="CHEBI:29105"/>
    </ligand>
</feature>
<comment type="cofactor">
    <cofactor evidence="6">
        <name>Zn(2+)</name>
        <dbReference type="ChEBI" id="CHEBI:29105"/>
    </cofactor>
</comment>
<comment type="similarity">
    <text evidence="6">Belongs to the queuine tRNA-ribosyltransferase family.</text>
</comment>
<feature type="binding site" evidence="6">
    <location>
        <position position="220"/>
    </location>
    <ligand>
        <name>substrate</name>
    </ligand>
</feature>
<organism evidence="8 9">
    <name type="scientific">Polyplax serrata</name>
    <name type="common">Common mouse louse</name>
    <dbReference type="NCBI Taxonomy" id="468196"/>
    <lineage>
        <taxon>Eukaryota</taxon>
        <taxon>Metazoa</taxon>
        <taxon>Ecdysozoa</taxon>
        <taxon>Arthropoda</taxon>
        <taxon>Hexapoda</taxon>
        <taxon>Insecta</taxon>
        <taxon>Pterygota</taxon>
        <taxon>Neoptera</taxon>
        <taxon>Paraneoptera</taxon>
        <taxon>Psocodea</taxon>
        <taxon>Troctomorpha</taxon>
        <taxon>Phthiraptera</taxon>
        <taxon>Anoplura</taxon>
        <taxon>Polyplacidae</taxon>
        <taxon>Polyplax</taxon>
    </lineage>
</organism>
<protein>
    <recommendedName>
        <fullName evidence="6">Queuine tRNA-ribosyltransferase catalytic subunit 1</fullName>
        <ecNumber evidence="6">2.4.2.64</ecNumber>
    </recommendedName>
    <alternativeName>
        <fullName evidence="6">Guanine insertion enzyme</fullName>
    </alternativeName>
    <alternativeName>
        <fullName evidence="6">tRNA-guanine transglycosylase</fullName>
    </alternativeName>
</protein>
<dbReference type="Proteomes" id="UP001372834">
    <property type="component" value="Unassembled WGS sequence"/>
</dbReference>
<feature type="active site" description="Nucleophile" evidence="6">
    <location>
        <position position="270"/>
    </location>
</feature>
<dbReference type="GO" id="GO:0046872">
    <property type="term" value="F:metal ion binding"/>
    <property type="evidence" value="ECO:0007669"/>
    <property type="project" value="UniProtKB-KW"/>
</dbReference>
<reference evidence="8 9" key="1">
    <citation type="submission" date="2023-10" db="EMBL/GenBank/DDBJ databases">
        <title>Genomes of two closely related lineages of the louse Polyplax serrata with different host specificities.</title>
        <authorList>
            <person name="Martinu J."/>
            <person name="Tarabai H."/>
            <person name="Stefka J."/>
            <person name="Hypsa V."/>
        </authorList>
    </citation>
    <scope>NUCLEOTIDE SEQUENCE [LARGE SCALE GENOMIC DNA]</scope>
    <source>
        <strain evidence="8">HR10_N</strain>
    </source>
</reference>
<accession>A0AAN8PG55</accession>
<comment type="function">
    <text evidence="6">Catalytic subunit of the queuine tRNA-ribosyltransferase (TGT) that catalyzes the base-exchange of a guanine (G) residue with queuine (Q) at position 34 (anticodon wobble position) in tRNAs with GU(N) anticodons (tRNA-Asp, -Asn, -His and -Tyr), resulting in the hypermodified nucleoside queuosine (7-(((4,5-cis-dihydroxy-2-cyclopenten-1-yl)amino)methyl)-7-deazaguanosine). Catalysis occurs through a double-displacement mechanism. The nucleophile active site attacks the C1' of nucleotide 34 to detach the guanine base from the RNA, forming a covalent enzyme-RNA intermediate. The proton acceptor active site deprotonates the incoming queuine, allowing a nucleophilic attack on the C1' of the ribose to form the product.</text>
</comment>
<keyword evidence="5 6" id="KW-0862">Zinc</keyword>
<feature type="binding site" evidence="6">
    <location>
        <position position="310"/>
    </location>
    <ligand>
        <name>Zn(2+)</name>
        <dbReference type="ChEBI" id="CHEBI:29105"/>
    </ligand>
</feature>
<feature type="binding site" evidence="6">
    <location>
        <begin position="96"/>
        <end position="100"/>
    </location>
    <ligand>
        <name>substrate</name>
    </ligand>
</feature>
<dbReference type="InterPro" id="IPR036511">
    <property type="entry name" value="TGT-like_sf"/>
</dbReference>
<keyword evidence="2 6" id="KW-0808">Transferase</keyword>
<keyword evidence="1 6" id="KW-0328">Glycosyltransferase</keyword>
<dbReference type="AlphaFoldDB" id="A0AAN8PG55"/>
<comment type="subunit">
    <text evidence="6">Heterodimer of a catalytic subunit and an accessory subunit.</text>
</comment>
<feature type="binding site" evidence="6">
    <location>
        <position position="150"/>
    </location>
    <ligand>
        <name>substrate</name>
    </ligand>
</feature>
<comment type="subcellular location">
    <subcellularLocation>
        <location evidence="6">Cytoplasm</location>
    </subcellularLocation>
</comment>
<dbReference type="Gene3D" id="3.20.20.105">
    <property type="entry name" value="Queuine tRNA-ribosyltransferase-like"/>
    <property type="match status" value="1"/>
</dbReference>
<dbReference type="Pfam" id="PF01702">
    <property type="entry name" value="TGT"/>
    <property type="match status" value="1"/>
</dbReference>
<feature type="region of interest" description="RNA binding; important for wobble base 34 recognition" evidence="6">
    <location>
        <begin position="275"/>
        <end position="279"/>
    </location>
</feature>